<evidence type="ECO:0000313" key="10">
    <source>
        <dbReference type="Proteomes" id="UP000030125"/>
    </source>
</evidence>
<feature type="transmembrane region" description="Helical" evidence="6">
    <location>
        <begin position="34"/>
        <end position="58"/>
    </location>
</feature>
<dbReference type="Pfam" id="PF04024">
    <property type="entry name" value="PspC"/>
    <property type="match status" value="1"/>
</dbReference>
<evidence type="ECO:0000256" key="5">
    <source>
        <dbReference type="ARBA" id="ARBA00023136"/>
    </source>
</evidence>
<reference evidence="9 11" key="2">
    <citation type="submission" date="2017-02" db="EMBL/GenBank/DDBJ databases">
        <authorList>
            <person name="Peterson S.W."/>
        </authorList>
    </citation>
    <scope>NUCLEOTIDE SEQUENCE [LARGE SCALE GENOMIC DNA]</scope>
    <source>
        <strain evidence="9 11">ATCC 700135</strain>
    </source>
</reference>
<dbReference type="GO" id="GO:0005886">
    <property type="term" value="C:plasma membrane"/>
    <property type="evidence" value="ECO:0007669"/>
    <property type="project" value="UniProtKB-SubCell"/>
</dbReference>
<keyword evidence="3 6" id="KW-0812">Transmembrane</keyword>
<dbReference type="InterPro" id="IPR007168">
    <property type="entry name" value="Phageshock_PspC_N"/>
</dbReference>
<dbReference type="InterPro" id="IPR052027">
    <property type="entry name" value="PspC"/>
</dbReference>
<evidence type="ECO:0000313" key="11">
    <source>
        <dbReference type="Proteomes" id="UP000189956"/>
    </source>
</evidence>
<dbReference type="PANTHER" id="PTHR33885">
    <property type="entry name" value="PHAGE SHOCK PROTEIN C"/>
    <property type="match status" value="1"/>
</dbReference>
<evidence type="ECO:0000256" key="3">
    <source>
        <dbReference type="ARBA" id="ARBA00022692"/>
    </source>
</evidence>
<dbReference type="AlphaFoldDB" id="A0A099WUV1"/>
<dbReference type="PANTHER" id="PTHR33885:SF3">
    <property type="entry name" value="PHAGE SHOCK PROTEIN C"/>
    <property type="match status" value="1"/>
</dbReference>
<evidence type="ECO:0000256" key="2">
    <source>
        <dbReference type="ARBA" id="ARBA00022475"/>
    </source>
</evidence>
<keyword evidence="5 6" id="KW-0472">Membrane</keyword>
<accession>A0A099WUV1</accession>
<dbReference type="RefSeq" id="WP_036845636.1">
    <property type="nucleotide sequence ID" value="NZ_FUWL01000007.1"/>
</dbReference>
<name>A0A099WUV1_PORCN</name>
<evidence type="ECO:0000256" key="1">
    <source>
        <dbReference type="ARBA" id="ARBA00004162"/>
    </source>
</evidence>
<dbReference type="Proteomes" id="UP000030125">
    <property type="component" value="Unassembled WGS sequence"/>
</dbReference>
<sequence>MNKRLVRSKTKRQIAGVCGGLSDFFGVDVGSIRLLYIFATLFTAFSGLIIYIALALLLPEE</sequence>
<proteinExistence type="predicted"/>
<dbReference type="Proteomes" id="UP000189956">
    <property type="component" value="Unassembled WGS sequence"/>
</dbReference>
<protein>
    <submittedName>
        <fullName evidence="9">Phage shock protein C (PspC) family protein</fullName>
    </submittedName>
</protein>
<keyword evidence="2" id="KW-1003">Cell membrane</keyword>
<evidence type="ECO:0000256" key="6">
    <source>
        <dbReference type="SAM" id="Phobius"/>
    </source>
</evidence>
<comment type="subcellular location">
    <subcellularLocation>
        <location evidence="1">Cell membrane</location>
        <topology evidence="1">Single-pass membrane protein</topology>
    </subcellularLocation>
</comment>
<evidence type="ECO:0000256" key="4">
    <source>
        <dbReference type="ARBA" id="ARBA00022989"/>
    </source>
</evidence>
<keyword evidence="10" id="KW-1185">Reference proteome</keyword>
<reference evidence="8 10" key="1">
    <citation type="submission" date="2014-08" db="EMBL/GenBank/DDBJ databases">
        <title>Porphyromonas cangingivalis strain:COT-109_OH1386 Genome sequencing.</title>
        <authorList>
            <person name="Wallis C."/>
            <person name="Deusch O."/>
            <person name="O'Flynn C."/>
            <person name="Davis I."/>
            <person name="Jospin G."/>
            <person name="Darling A.E."/>
            <person name="Coil D.A."/>
            <person name="Alexiev A."/>
            <person name="Horsfall A."/>
            <person name="Kirkwood N."/>
            <person name="Harris S."/>
            <person name="Eisen J.A."/>
        </authorList>
    </citation>
    <scope>NUCLEOTIDE SEQUENCE [LARGE SCALE GENOMIC DNA]</scope>
    <source>
        <strain evidence="10">COT-109 OH1386</strain>
        <strain evidence="8">COT-109_OH1386</strain>
    </source>
</reference>
<dbReference type="OrthoDB" id="5772680at2"/>
<feature type="domain" description="Phage shock protein PspC N-terminal" evidence="7">
    <location>
        <begin position="3"/>
        <end position="61"/>
    </location>
</feature>
<dbReference type="eggNOG" id="COG1983">
    <property type="taxonomic scope" value="Bacteria"/>
</dbReference>
<evidence type="ECO:0000259" key="7">
    <source>
        <dbReference type="Pfam" id="PF04024"/>
    </source>
</evidence>
<keyword evidence="4 6" id="KW-1133">Transmembrane helix</keyword>
<dbReference type="STRING" id="36874.HQ34_03420"/>
<gene>
    <name evidence="8" type="ORF">HQ35_03800</name>
    <name evidence="9" type="ORF">SAMN02745205_01135</name>
</gene>
<evidence type="ECO:0000313" key="8">
    <source>
        <dbReference type="EMBL" id="KGN81671.1"/>
    </source>
</evidence>
<evidence type="ECO:0000313" key="9">
    <source>
        <dbReference type="EMBL" id="SJZ53621.1"/>
    </source>
</evidence>
<organism evidence="8 10">
    <name type="scientific">Porphyromonas cangingivalis</name>
    <dbReference type="NCBI Taxonomy" id="36874"/>
    <lineage>
        <taxon>Bacteria</taxon>
        <taxon>Pseudomonadati</taxon>
        <taxon>Bacteroidota</taxon>
        <taxon>Bacteroidia</taxon>
        <taxon>Bacteroidales</taxon>
        <taxon>Porphyromonadaceae</taxon>
        <taxon>Porphyromonas</taxon>
    </lineage>
</organism>
<dbReference type="EMBL" id="FUWL01000007">
    <property type="protein sequence ID" value="SJZ53621.1"/>
    <property type="molecule type" value="Genomic_DNA"/>
</dbReference>
<dbReference type="EMBL" id="JQJD01000024">
    <property type="protein sequence ID" value="KGN81671.1"/>
    <property type="molecule type" value="Genomic_DNA"/>
</dbReference>